<comment type="catalytic activity">
    <reaction evidence="9">
        <text>1-hexadecanoyl-2-(4Z,7Z,10Z,13Z,16Z,19Z-docosahexaenoyl)-sn-glycerol + CDP-choline = 1-hexadecanoyl-2-(4Z,7Z,10Z,13Z,16Z,19Z-docosahexaenoyl)-sn-glycero-3-phosphocholine + CMP + H(+)</text>
        <dbReference type="Rhea" id="RHEA:54332"/>
        <dbReference type="ChEBI" id="CHEBI:15378"/>
        <dbReference type="ChEBI" id="CHEBI:58779"/>
        <dbReference type="ChEBI" id="CHEBI:60377"/>
        <dbReference type="ChEBI" id="CHEBI:74963"/>
        <dbReference type="ChEBI" id="CHEBI:82949"/>
    </reaction>
    <physiologicalReaction direction="left-to-right" evidence="9">
        <dbReference type="Rhea" id="RHEA:54333"/>
    </physiologicalReaction>
</comment>
<dbReference type="PANTHER" id="PTHR10414">
    <property type="entry name" value="ETHANOLAMINEPHOSPHOTRANSFERASE"/>
    <property type="match status" value="1"/>
</dbReference>
<dbReference type="OrthoDB" id="196717at2759"/>
<keyword evidence="18" id="KW-1185">Reference proteome</keyword>
<keyword evidence="6 16" id="KW-0472">Membrane</keyword>
<dbReference type="InterPro" id="IPR048254">
    <property type="entry name" value="CDP_ALCOHOL_P_TRANSF_CS"/>
</dbReference>
<dbReference type="InterPro" id="IPR043130">
    <property type="entry name" value="CDP-OH_PTrfase_TM_dom"/>
</dbReference>
<evidence type="ECO:0000256" key="4">
    <source>
        <dbReference type="ARBA" id="ARBA00022692"/>
    </source>
</evidence>
<evidence type="ECO:0000256" key="16">
    <source>
        <dbReference type="SAM" id="Phobius"/>
    </source>
</evidence>
<evidence type="ECO:0000256" key="6">
    <source>
        <dbReference type="ARBA" id="ARBA00023136"/>
    </source>
</evidence>
<evidence type="ECO:0000256" key="9">
    <source>
        <dbReference type="ARBA" id="ARBA00036100"/>
    </source>
</evidence>
<evidence type="ECO:0000256" key="3">
    <source>
        <dbReference type="ARBA" id="ARBA00022679"/>
    </source>
</evidence>
<evidence type="ECO:0000256" key="8">
    <source>
        <dbReference type="ARBA" id="ARBA00023264"/>
    </source>
</evidence>
<keyword evidence="5 16" id="KW-1133">Transmembrane helix</keyword>
<evidence type="ECO:0000256" key="1">
    <source>
        <dbReference type="ARBA" id="ARBA00004141"/>
    </source>
</evidence>
<dbReference type="EMBL" id="RCHS01002083">
    <property type="protein sequence ID" value="RMX49655.1"/>
    <property type="molecule type" value="Genomic_DNA"/>
</dbReference>
<dbReference type="GO" id="GO:0004142">
    <property type="term" value="F:diacylglycerol cholinephosphotransferase activity"/>
    <property type="evidence" value="ECO:0007669"/>
    <property type="project" value="UniProtKB-EC"/>
</dbReference>
<feature type="transmembrane region" description="Helical" evidence="16">
    <location>
        <begin position="284"/>
        <end position="304"/>
    </location>
</feature>
<evidence type="ECO:0000256" key="10">
    <source>
        <dbReference type="ARBA" id="ARBA00036651"/>
    </source>
</evidence>
<feature type="transmembrane region" description="Helical" evidence="16">
    <location>
        <begin position="184"/>
        <end position="204"/>
    </location>
</feature>
<evidence type="ECO:0000256" key="2">
    <source>
        <dbReference type="ARBA" id="ARBA00010441"/>
    </source>
</evidence>
<gene>
    <name evidence="17" type="ORF">pdam_00002963</name>
</gene>
<dbReference type="Proteomes" id="UP000275408">
    <property type="component" value="Unassembled WGS sequence"/>
</dbReference>
<comment type="catalytic activity">
    <reaction evidence="14">
        <text>CDP-choline + a 1,2-diacyl-sn-glycerol = a 1,2-diacyl-sn-glycero-3-phosphocholine + CMP + H(+)</text>
        <dbReference type="Rhea" id="RHEA:32939"/>
        <dbReference type="ChEBI" id="CHEBI:15378"/>
        <dbReference type="ChEBI" id="CHEBI:17815"/>
        <dbReference type="ChEBI" id="CHEBI:57643"/>
        <dbReference type="ChEBI" id="CHEBI:58779"/>
        <dbReference type="ChEBI" id="CHEBI:60377"/>
        <dbReference type="EC" id="2.7.8.2"/>
    </reaction>
    <physiologicalReaction direction="left-to-right" evidence="14">
        <dbReference type="Rhea" id="RHEA:32940"/>
    </physiologicalReaction>
</comment>
<comment type="catalytic activity">
    <reaction evidence="11">
        <text>1-hexadecanoyl-2-(9Z-octadecenoyl)-sn-glycerol + CDP-choline = 1-hexadecanoyl-2-(9Z-octadecenoyl)-sn-glycero-3-phosphocholine + CMP + H(+)</text>
        <dbReference type="Rhea" id="RHEA:54244"/>
        <dbReference type="ChEBI" id="CHEBI:15378"/>
        <dbReference type="ChEBI" id="CHEBI:58779"/>
        <dbReference type="ChEBI" id="CHEBI:60377"/>
        <dbReference type="ChEBI" id="CHEBI:73001"/>
        <dbReference type="ChEBI" id="CHEBI:75466"/>
    </reaction>
    <physiologicalReaction direction="left-to-right" evidence="11">
        <dbReference type="Rhea" id="RHEA:54245"/>
    </physiologicalReaction>
</comment>
<comment type="caution">
    <text evidence="17">The sequence shown here is derived from an EMBL/GenBank/DDBJ whole genome shotgun (WGS) entry which is preliminary data.</text>
</comment>
<dbReference type="PANTHER" id="PTHR10414:SF37">
    <property type="entry name" value="BB IN A BOXCAR, ISOFORM C"/>
    <property type="match status" value="1"/>
</dbReference>
<feature type="transmembrane region" description="Helical" evidence="16">
    <location>
        <begin position="50"/>
        <end position="75"/>
    </location>
</feature>
<evidence type="ECO:0000256" key="12">
    <source>
        <dbReference type="ARBA" id="ARBA00037890"/>
    </source>
</evidence>
<dbReference type="Gene3D" id="1.20.120.1760">
    <property type="match status" value="1"/>
</dbReference>
<feature type="non-terminal residue" evidence="17">
    <location>
        <position position="1"/>
    </location>
</feature>
<dbReference type="PROSITE" id="PS00379">
    <property type="entry name" value="CDP_ALCOHOL_P_TRANSF"/>
    <property type="match status" value="1"/>
</dbReference>
<dbReference type="FunFam" id="1.20.120.1760:FF:000002">
    <property type="entry name" value="Choline/ethanolamine phosphotransferase 1"/>
    <property type="match status" value="1"/>
</dbReference>
<dbReference type="InterPro" id="IPR014472">
    <property type="entry name" value="CHOPT"/>
</dbReference>
<sequence length="383" mass="42700">EPGRVTMNSVLNEAQLKRLSEHKYSAQCVSILDPCFQVYWRWLVEQLPLWLAPNTITISGLVINVVTSLILMWYCPQAKGEAPWWAFFLSALGLFAYQSLDAVDGKQARRTKSASPLGELVDHGCDSVSMVIMMLAISVAVELGTHPSWMFFITFTATFMFYCAHWQAYVSGTIKFGTVDVTEIQVAGMGIFMVSGIFGVQVWSQQVPYFSVTYKDVIFGGTLCGTIYNLSSIFLQIYEGGKGKNGSTVAGTSVLSPLFPIAAMLYMAYLTATTSSTSVFHKHPCLFVMAFGMACSKITIKLVVGCMTRSPVEFKDSTMIGGILQILNIHYGSPIDEYVLLWCMMGHVLFEQLRYNFALGTDICDYLNISYFRIKPMDKEKDK</sequence>
<comment type="catalytic activity">
    <reaction evidence="10">
        <text>1,2-dioctanoyl-sn-glycerol + CDP-choline = 1,2-dioctanoyl-sn-glycero-3-phosphocholine + CMP + H(+)</text>
        <dbReference type="Rhea" id="RHEA:54232"/>
        <dbReference type="ChEBI" id="CHEBI:15378"/>
        <dbReference type="ChEBI" id="CHEBI:58779"/>
        <dbReference type="ChEBI" id="CHEBI:60377"/>
        <dbReference type="ChEBI" id="CHEBI:76979"/>
        <dbReference type="ChEBI" id="CHEBI:78228"/>
    </reaction>
    <physiologicalReaction direction="left-to-right" evidence="10">
        <dbReference type="Rhea" id="RHEA:54233"/>
    </physiologicalReaction>
</comment>
<keyword evidence="7" id="KW-0443">Lipid metabolism</keyword>
<dbReference type="GO" id="GO:0005789">
    <property type="term" value="C:endoplasmic reticulum membrane"/>
    <property type="evidence" value="ECO:0007669"/>
    <property type="project" value="TreeGrafter"/>
</dbReference>
<keyword evidence="7" id="KW-0594">Phospholipid biosynthesis</keyword>
<feature type="transmembrane region" description="Helical" evidence="16">
    <location>
        <begin position="82"/>
        <end position="100"/>
    </location>
</feature>
<dbReference type="EC" id="2.7.8.2" evidence="13"/>
<proteinExistence type="inferred from homology"/>
<organism evidence="17 18">
    <name type="scientific">Pocillopora damicornis</name>
    <name type="common">Cauliflower coral</name>
    <name type="synonym">Millepora damicornis</name>
    <dbReference type="NCBI Taxonomy" id="46731"/>
    <lineage>
        <taxon>Eukaryota</taxon>
        <taxon>Metazoa</taxon>
        <taxon>Cnidaria</taxon>
        <taxon>Anthozoa</taxon>
        <taxon>Hexacorallia</taxon>
        <taxon>Scleractinia</taxon>
        <taxon>Astrocoeniina</taxon>
        <taxon>Pocilloporidae</taxon>
        <taxon>Pocillopora</taxon>
    </lineage>
</organism>
<protein>
    <recommendedName>
        <fullName evidence="13">diacylglycerol cholinephosphotransferase</fullName>
        <ecNumber evidence="13">2.7.8.2</ecNumber>
    </recommendedName>
</protein>
<evidence type="ECO:0000256" key="13">
    <source>
        <dbReference type="ARBA" id="ARBA00038987"/>
    </source>
</evidence>
<keyword evidence="4 16" id="KW-0812">Transmembrane</keyword>
<dbReference type="STRING" id="46731.A0A3M6U7L8"/>
<evidence type="ECO:0000256" key="7">
    <source>
        <dbReference type="ARBA" id="ARBA00023209"/>
    </source>
</evidence>
<comment type="similarity">
    <text evidence="2 15">Belongs to the CDP-alcohol phosphatidyltransferase class-I family.</text>
</comment>
<comment type="subcellular location">
    <subcellularLocation>
        <location evidence="1">Membrane</location>
        <topology evidence="1">Multi-pass membrane protein</topology>
    </subcellularLocation>
</comment>
<dbReference type="GO" id="GO:0006646">
    <property type="term" value="P:phosphatidylethanolamine biosynthetic process"/>
    <property type="evidence" value="ECO:0007669"/>
    <property type="project" value="TreeGrafter"/>
</dbReference>
<keyword evidence="8" id="KW-1208">Phospholipid metabolism</keyword>
<feature type="transmembrane region" description="Helical" evidence="16">
    <location>
        <begin position="250"/>
        <end position="272"/>
    </location>
</feature>
<evidence type="ECO:0000256" key="15">
    <source>
        <dbReference type="RuleBase" id="RU003750"/>
    </source>
</evidence>
<dbReference type="Pfam" id="PF01066">
    <property type="entry name" value="CDP-OH_P_transf"/>
    <property type="match status" value="1"/>
</dbReference>
<dbReference type="PIRSF" id="PIRSF015665">
    <property type="entry name" value="CHOPT"/>
    <property type="match status" value="1"/>
</dbReference>
<evidence type="ECO:0000313" key="18">
    <source>
        <dbReference type="Proteomes" id="UP000275408"/>
    </source>
</evidence>
<evidence type="ECO:0000313" key="17">
    <source>
        <dbReference type="EMBL" id="RMX49655.1"/>
    </source>
</evidence>
<accession>A0A3M6U7L8</accession>
<dbReference type="GO" id="GO:0005794">
    <property type="term" value="C:Golgi apparatus"/>
    <property type="evidence" value="ECO:0007669"/>
    <property type="project" value="TreeGrafter"/>
</dbReference>
<feature type="transmembrane region" description="Helical" evidence="16">
    <location>
        <begin position="148"/>
        <end position="169"/>
    </location>
</feature>
<evidence type="ECO:0000256" key="11">
    <source>
        <dbReference type="ARBA" id="ARBA00036890"/>
    </source>
</evidence>
<evidence type="ECO:0000256" key="14">
    <source>
        <dbReference type="ARBA" id="ARBA00048570"/>
    </source>
</evidence>
<name>A0A3M6U7L8_POCDA</name>
<dbReference type="GO" id="GO:0004307">
    <property type="term" value="F:ethanolaminephosphotransferase activity"/>
    <property type="evidence" value="ECO:0007669"/>
    <property type="project" value="TreeGrafter"/>
</dbReference>
<comment type="pathway">
    <text evidence="12">Phospholipid metabolism; phosphatidylcholine biosynthesis; phosphatidylcholine from phosphocholine: step 2/2.</text>
</comment>
<reference evidence="17 18" key="1">
    <citation type="journal article" date="2018" name="Sci. Rep.">
        <title>Comparative analysis of the Pocillopora damicornis genome highlights role of immune system in coral evolution.</title>
        <authorList>
            <person name="Cunning R."/>
            <person name="Bay R.A."/>
            <person name="Gillette P."/>
            <person name="Baker A.C."/>
            <person name="Traylor-Knowles N."/>
        </authorList>
    </citation>
    <scope>NUCLEOTIDE SEQUENCE [LARGE SCALE GENOMIC DNA]</scope>
    <source>
        <strain evidence="17">RSMAS</strain>
        <tissue evidence="17">Whole animal</tissue>
    </source>
</reference>
<dbReference type="InterPro" id="IPR000462">
    <property type="entry name" value="CDP-OH_P_trans"/>
</dbReference>
<evidence type="ECO:0000256" key="5">
    <source>
        <dbReference type="ARBA" id="ARBA00022989"/>
    </source>
</evidence>
<keyword evidence="3 15" id="KW-0808">Transferase</keyword>
<feature type="transmembrane region" description="Helical" evidence="16">
    <location>
        <begin position="216"/>
        <end position="238"/>
    </location>
</feature>
<dbReference type="AlphaFoldDB" id="A0A3M6U7L8"/>
<keyword evidence="7" id="KW-0444">Lipid biosynthesis</keyword>